<dbReference type="EMBL" id="ML993902">
    <property type="protein sequence ID" value="KAF2203473.1"/>
    <property type="molecule type" value="Genomic_DNA"/>
</dbReference>
<feature type="compositionally biased region" description="Polar residues" evidence="1">
    <location>
        <begin position="499"/>
        <end position="520"/>
    </location>
</feature>
<feature type="region of interest" description="Disordered" evidence="1">
    <location>
        <begin position="620"/>
        <end position="640"/>
    </location>
</feature>
<protein>
    <submittedName>
        <fullName evidence="2">Uncharacterized protein</fullName>
    </submittedName>
</protein>
<dbReference type="Proteomes" id="UP000799536">
    <property type="component" value="Unassembled WGS sequence"/>
</dbReference>
<dbReference type="OrthoDB" id="3786931at2759"/>
<feature type="compositionally biased region" description="Low complexity" evidence="1">
    <location>
        <begin position="486"/>
        <end position="497"/>
    </location>
</feature>
<feature type="compositionally biased region" description="Polar residues" evidence="1">
    <location>
        <begin position="544"/>
        <end position="554"/>
    </location>
</feature>
<keyword evidence="3" id="KW-1185">Reference proteome</keyword>
<evidence type="ECO:0000313" key="3">
    <source>
        <dbReference type="Proteomes" id="UP000799536"/>
    </source>
</evidence>
<feature type="compositionally biased region" description="Polar residues" evidence="1">
    <location>
        <begin position="623"/>
        <end position="634"/>
    </location>
</feature>
<evidence type="ECO:0000256" key="1">
    <source>
        <dbReference type="SAM" id="MobiDB-lite"/>
    </source>
</evidence>
<proteinExistence type="predicted"/>
<reference evidence="2" key="1">
    <citation type="journal article" date="2020" name="Stud. Mycol.">
        <title>101 Dothideomycetes genomes: a test case for predicting lifestyles and emergence of pathogens.</title>
        <authorList>
            <person name="Haridas S."/>
            <person name="Albert R."/>
            <person name="Binder M."/>
            <person name="Bloem J."/>
            <person name="Labutti K."/>
            <person name="Salamov A."/>
            <person name="Andreopoulos B."/>
            <person name="Baker S."/>
            <person name="Barry K."/>
            <person name="Bills G."/>
            <person name="Bluhm B."/>
            <person name="Cannon C."/>
            <person name="Castanera R."/>
            <person name="Culley D."/>
            <person name="Daum C."/>
            <person name="Ezra D."/>
            <person name="Gonzalez J."/>
            <person name="Henrissat B."/>
            <person name="Kuo A."/>
            <person name="Liang C."/>
            <person name="Lipzen A."/>
            <person name="Lutzoni F."/>
            <person name="Magnuson J."/>
            <person name="Mondo S."/>
            <person name="Nolan M."/>
            <person name="Ohm R."/>
            <person name="Pangilinan J."/>
            <person name="Park H.-J."/>
            <person name="Ramirez L."/>
            <person name="Alfaro M."/>
            <person name="Sun H."/>
            <person name="Tritt A."/>
            <person name="Yoshinaga Y."/>
            <person name="Zwiers L.-H."/>
            <person name="Turgeon B."/>
            <person name="Goodwin S."/>
            <person name="Spatafora J."/>
            <person name="Crous P."/>
            <person name="Grigoriev I."/>
        </authorList>
    </citation>
    <scope>NUCLEOTIDE SEQUENCE</scope>
    <source>
        <strain evidence="2">ATCC 74209</strain>
    </source>
</reference>
<dbReference type="AlphaFoldDB" id="A0A9P4JVT7"/>
<evidence type="ECO:0000313" key="2">
    <source>
        <dbReference type="EMBL" id="KAF2203473.1"/>
    </source>
</evidence>
<sequence>MDSLSPPGLYIPEPSLVFPFYRPIRDPFSAILDAFSVSAFRLFLSTQQLTSVRIFSHILTTITMAALKAMYNTTVHNGPKSPHCLYHYLSPATIKDLTYVLRKYPSSASPSSAEFAEYAKKTEKKIYKLPKSIQKPEDETLELCDIHRGLDPNVIFSIWTWMKTELETVNPKRMEILFREKSALSASQERAMRVLEPVPAMWTANLSTSDRTPPGREPFRSTMWYWQRNQCPACMLARIGSDRDVLFALLAGMIYRFKKNRIVHGRSNRVLFIECWLKNFDGGRTAIKDAWAMGKEFKKLERGRKEKDTMDRKMYEQLEKTEHRLNEQENETPQPVGWSHLGVVRNQYRDRRTVDETHAVKGVGATPRYPTRGDGNVHPAYRTRRTLSSSAHNNISNTESPFNTLNTTGPFDNPFSTPTTSNFPPHPSQSDASLYPAPLNPSKYADALVYPQSISGTRNPPGVRRPSPAPRDASTNTRRQYDFDSDSNSNNSSNDSDSGSETETVNSEYGNNASDTTVTSRWKGEIQEPYDARPSPSPRLARAQPQSRSGNTQVGPKFVYDYDGSNVTSHSPRGSSNPLYAGPPLLHEGPYHLHSSPPPIPRVEGNYANGRTLAELVKEELAPTQSSEAGTKSEWTVDERASRVTEWDDLIDWAKQPSGDGNHQN</sequence>
<name>A0A9P4JVT7_9PLEO</name>
<feature type="compositionally biased region" description="Polar residues" evidence="1">
    <location>
        <begin position="565"/>
        <end position="576"/>
    </location>
</feature>
<feature type="region of interest" description="Disordered" evidence="1">
    <location>
        <begin position="387"/>
        <end position="439"/>
    </location>
</feature>
<organism evidence="2 3">
    <name type="scientific">Delitschia confertaspora ATCC 74209</name>
    <dbReference type="NCBI Taxonomy" id="1513339"/>
    <lineage>
        <taxon>Eukaryota</taxon>
        <taxon>Fungi</taxon>
        <taxon>Dikarya</taxon>
        <taxon>Ascomycota</taxon>
        <taxon>Pezizomycotina</taxon>
        <taxon>Dothideomycetes</taxon>
        <taxon>Pleosporomycetidae</taxon>
        <taxon>Pleosporales</taxon>
        <taxon>Delitschiaceae</taxon>
        <taxon>Delitschia</taxon>
    </lineage>
</organism>
<feature type="compositionally biased region" description="Low complexity" evidence="1">
    <location>
        <begin position="413"/>
        <end position="423"/>
    </location>
</feature>
<feature type="region of interest" description="Disordered" evidence="1">
    <location>
        <begin position="452"/>
        <end position="576"/>
    </location>
</feature>
<feature type="compositionally biased region" description="Polar residues" evidence="1">
    <location>
        <begin position="387"/>
        <end position="410"/>
    </location>
</feature>
<comment type="caution">
    <text evidence="2">The sequence shown here is derived from an EMBL/GenBank/DDBJ whole genome shotgun (WGS) entry which is preliminary data.</text>
</comment>
<accession>A0A9P4JVT7</accession>
<gene>
    <name evidence="2" type="ORF">GQ43DRAFT_263242</name>
</gene>